<dbReference type="AlphaFoldDB" id="A0A2K2G385"/>
<proteinExistence type="predicted"/>
<reference evidence="1 2" key="1">
    <citation type="submission" date="2016-05" db="EMBL/GenBank/DDBJ databases">
        <title>Complete genome sequence of Novosphingobium guangzhouense SA925(T).</title>
        <authorList>
            <person name="Sha S."/>
        </authorList>
    </citation>
    <scope>NUCLEOTIDE SEQUENCE [LARGE SCALE GENOMIC DNA]</scope>
    <source>
        <strain evidence="1 2">SA925</strain>
    </source>
</reference>
<accession>A0A2K2G385</accession>
<organism evidence="1 2">
    <name type="scientific">Novosphingobium guangzhouense</name>
    <dbReference type="NCBI Taxonomy" id="1850347"/>
    <lineage>
        <taxon>Bacteria</taxon>
        <taxon>Pseudomonadati</taxon>
        <taxon>Pseudomonadota</taxon>
        <taxon>Alphaproteobacteria</taxon>
        <taxon>Sphingomonadales</taxon>
        <taxon>Sphingomonadaceae</taxon>
        <taxon>Novosphingobium</taxon>
    </lineage>
</organism>
<evidence type="ECO:0000313" key="1">
    <source>
        <dbReference type="EMBL" id="PNU05472.1"/>
    </source>
</evidence>
<dbReference type="Proteomes" id="UP000236327">
    <property type="component" value="Unassembled WGS sequence"/>
</dbReference>
<dbReference type="EMBL" id="LYMM01000025">
    <property type="protein sequence ID" value="PNU05472.1"/>
    <property type="molecule type" value="Genomic_DNA"/>
</dbReference>
<protein>
    <submittedName>
        <fullName evidence="1">Uncharacterized protein</fullName>
    </submittedName>
</protein>
<name>A0A2K2G385_9SPHN</name>
<comment type="caution">
    <text evidence="1">The sequence shown here is derived from an EMBL/GenBank/DDBJ whole genome shotgun (WGS) entry which is preliminary data.</text>
</comment>
<keyword evidence="2" id="KW-1185">Reference proteome</keyword>
<evidence type="ECO:0000313" key="2">
    <source>
        <dbReference type="Proteomes" id="UP000236327"/>
    </source>
</evidence>
<dbReference type="RefSeq" id="WP_103095255.1">
    <property type="nucleotide sequence ID" value="NZ_LYMM01000025.1"/>
</dbReference>
<gene>
    <name evidence="1" type="ORF">A8V01_15925</name>
</gene>
<sequence>MDASIATRIAEAQAAADDAYARAKIVCDACAWAVVKLNKSPESDLRNNRLAEARAALDRAGLERDRAKDAARHVAQTVFLDDLAALTRLHGQRITGWGDGFYCARVAALQEGEEIGEYLVMDCEPDGDLSNIRWSGCPEDD</sequence>